<accession>A0A8T3BYC3</accession>
<dbReference type="AlphaFoldDB" id="A0A8T3BYC3"/>
<evidence type="ECO:0000313" key="1">
    <source>
        <dbReference type="EMBL" id="KAI0524259.1"/>
    </source>
</evidence>
<organism evidence="1 2">
    <name type="scientific">Dendrobium nobile</name>
    <name type="common">Orchid</name>
    <dbReference type="NCBI Taxonomy" id="94219"/>
    <lineage>
        <taxon>Eukaryota</taxon>
        <taxon>Viridiplantae</taxon>
        <taxon>Streptophyta</taxon>
        <taxon>Embryophyta</taxon>
        <taxon>Tracheophyta</taxon>
        <taxon>Spermatophyta</taxon>
        <taxon>Magnoliopsida</taxon>
        <taxon>Liliopsida</taxon>
        <taxon>Asparagales</taxon>
        <taxon>Orchidaceae</taxon>
        <taxon>Epidendroideae</taxon>
        <taxon>Malaxideae</taxon>
        <taxon>Dendrobiinae</taxon>
        <taxon>Dendrobium</taxon>
    </lineage>
</organism>
<dbReference type="Proteomes" id="UP000829196">
    <property type="component" value="Unassembled WGS sequence"/>
</dbReference>
<sequence>MVFIDVNVVAGVAPCGSVDVSRGEVVGVVELGCGEVANGVPLVVNESFEPRVLATEGIIISDNGVNVLSLALVNIDSFIAKDLELIPGHINAIVGQETDVLVGEDVTPLPIDYSKID</sequence>
<reference evidence="1" key="1">
    <citation type="journal article" date="2022" name="Front. Genet.">
        <title>Chromosome-Scale Assembly of the Dendrobium nobile Genome Provides Insights Into the Molecular Mechanism of the Biosynthesis of the Medicinal Active Ingredient of Dendrobium.</title>
        <authorList>
            <person name="Xu Q."/>
            <person name="Niu S.-C."/>
            <person name="Li K.-L."/>
            <person name="Zheng P.-J."/>
            <person name="Zhang X.-J."/>
            <person name="Jia Y."/>
            <person name="Liu Y."/>
            <person name="Niu Y.-X."/>
            <person name="Yu L.-H."/>
            <person name="Chen D.-F."/>
            <person name="Zhang G.-Q."/>
        </authorList>
    </citation>
    <scope>NUCLEOTIDE SEQUENCE</scope>
    <source>
        <tissue evidence="1">Leaf</tissue>
    </source>
</reference>
<gene>
    <name evidence="1" type="ORF">KFK09_003624</name>
</gene>
<keyword evidence="2" id="KW-1185">Reference proteome</keyword>
<comment type="caution">
    <text evidence="1">The sequence shown here is derived from an EMBL/GenBank/DDBJ whole genome shotgun (WGS) entry which is preliminary data.</text>
</comment>
<name>A0A8T3BYC3_DENNO</name>
<proteinExistence type="predicted"/>
<protein>
    <submittedName>
        <fullName evidence="1">Uncharacterized protein</fullName>
    </submittedName>
</protein>
<evidence type="ECO:0000313" key="2">
    <source>
        <dbReference type="Proteomes" id="UP000829196"/>
    </source>
</evidence>
<dbReference type="EMBL" id="JAGYWB010000004">
    <property type="protein sequence ID" value="KAI0524259.1"/>
    <property type="molecule type" value="Genomic_DNA"/>
</dbReference>